<dbReference type="InterPro" id="IPR006439">
    <property type="entry name" value="HAD-SF_hydro_IA"/>
</dbReference>
<dbReference type="InterPro" id="IPR050155">
    <property type="entry name" value="HAD-like_hydrolase_sf"/>
</dbReference>
<dbReference type="NCBIfam" id="TIGR01549">
    <property type="entry name" value="HAD-SF-IA-v1"/>
    <property type="match status" value="1"/>
</dbReference>
<dbReference type="NCBIfam" id="TIGR01509">
    <property type="entry name" value="HAD-SF-IA-v3"/>
    <property type="match status" value="1"/>
</dbReference>
<dbReference type="Proteomes" id="UP000466130">
    <property type="component" value="Unassembled WGS sequence"/>
</dbReference>
<evidence type="ECO:0000313" key="2">
    <source>
        <dbReference type="Proteomes" id="UP000466130"/>
    </source>
</evidence>
<dbReference type="Gene3D" id="3.40.50.1000">
    <property type="entry name" value="HAD superfamily/HAD-like"/>
    <property type="match status" value="1"/>
</dbReference>
<dbReference type="PANTHER" id="PTHR43434">
    <property type="entry name" value="PHOSPHOGLYCOLATE PHOSPHATASE"/>
    <property type="match status" value="1"/>
</dbReference>
<accession>A0ABQ6X8S9</accession>
<proteinExistence type="predicted"/>
<name>A0ABQ6X8S9_9GAMM</name>
<dbReference type="InterPro" id="IPR023214">
    <property type="entry name" value="HAD_sf"/>
</dbReference>
<organism evidence="1 2">
    <name type="scientific">Vreelandella piezotolerans</name>
    <dbReference type="NCBI Taxonomy" id="2609667"/>
    <lineage>
        <taxon>Bacteria</taxon>
        <taxon>Pseudomonadati</taxon>
        <taxon>Pseudomonadota</taxon>
        <taxon>Gammaproteobacteria</taxon>
        <taxon>Oceanospirillales</taxon>
        <taxon>Halomonadaceae</taxon>
        <taxon>Vreelandella</taxon>
    </lineage>
</organism>
<dbReference type="Pfam" id="PF00702">
    <property type="entry name" value="Hydrolase"/>
    <property type="match status" value="1"/>
</dbReference>
<protein>
    <submittedName>
        <fullName evidence="1">HAD family hydrolase</fullName>
    </submittedName>
</protein>
<gene>
    <name evidence="1" type="ORF">F1978_08695</name>
</gene>
<evidence type="ECO:0000313" key="1">
    <source>
        <dbReference type="EMBL" id="KAE8438420.1"/>
    </source>
</evidence>
<dbReference type="SFLD" id="SFLDS00003">
    <property type="entry name" value="Haloacid_Dehalogenase"/>
    <property type="match status" value="1"/>
</dbReference>
<dbReference type="PRINTS" id="PR00413">
    <property type="entry name" value="HADHALOGNASE"/>
</dbReference>
<dbReference type="SFLD" id="SFLDG01129">
    <property type="entry name" value="C1.5:_HAD__Beta-PGM__Phosphata"/>
    <property type="match status" value="1"/>
</dbReference>
<dbReference type="GO" id="GO:0016787">
    <property type="term" value="F:hydrolase activity"/>
    <property type="evidence" value="ECO:0007669"/>
    <property type="project" value="UniProtKB-KW"/>
</dbReference>
<reference evidence="1 2" key="1">
    <citation type="submission" date="2019-09" db="EMBL/GenBank/DDBJ databases">
        <title>The Halomonas whole genome shotgun (WGS).</title>
        <authorList>
            <person name="Xie Z."/>
        </authorList>
    </citation>
    <scope>NUCLEOTIDE SEQUENCE [LARGE SCALE GENOMIC DNA]</scope>
    <source>
        <strain evidence="1 2">NBT06E8</strain>
    </source>
</reference>
<dbReference type="InterPro" id="IPR023198">
    <property type="entry name" value="PGP-like_dom2"/>
</dbReference>
<dbReference type="EMBL" id="VWRT01000007">
    <property type="protein sequence ID" value="KAE8438420.1"/>
    <property type="molecule type" value="Genomic_DNA"/>
</dbReference>
<comment type="caution">
    <text evidence="1">The sequence shown here is derived from an EMBL/GenBank/DDBJ whole genome shotgun (WGS) entry which is preliminary data.</text>
</comment>
<dbReference type="Gene3D" id="1.10.150.240">
    <property type="entry name" value="Putative phosphatase, domain 2"/>
    <property type="match status" value="1"/>
</dbReference>
<dbReference type="InterPro" id="IPR036412">
    <property type="entry name" value="HAD-like_sf"/>
</dbReference>
<dbReference type="PANTHER" id="PTHR43434:SF22">
    <property type="entry name" value="PHOSPHOGLYCOLATE PHOSPHATASE"/>
    <property type="match status" value="1"/>
</dbReference>
<sequence>MALAQMGVFCALCIGCHQLDINGGITQAKSLFRLNVQKKSWRWLSAPATKREGVSTPSNHMPQLNVQGVTYPIDAILFDKDGTLLNFGDLWIGWFDQLITTVNRRLATFSSPPPPLAFAELYRRVGIYPDSRLWDPTGPLTIGSLDDIVTIVALSLFEGGLAWNDATEITHDALQSLDASLDWSRCVTPVAGLLGFVARARHAGVQLAVVTSDDHRNALRHLSLLSLADHFSVVLGHDQVPRGKPFPDMALAACQQLGVTPERTLIIGDSNGDMAMGKAAGLRAGIGICAAPHLSGEHLTLAAHVIRDYDTLAFGTSPR</sequence>
<keyword evidence="1" id="KW-0378">Hydrolase</keyword>
<dbReference type="SUPFAM" id="SSF56784">
    <property type="entry name" value="HAD-like"/>
    <property type="match status" value="1"/>
</dbReference>
<keyword evidence="2" id="KW-1185">Reference proteome</keyword>